<dbReference type="EMBL" id="FR799560">
    <property type="protein sequence ID" value="CBZ23616.1"/>
    <property type="molecule type" value="Genomic_DNA"/>
</dbReference>
<reference evidence="1 2" key="1">
    <citation type="journal article" date="2011" name="Genome Res.">
        <title>Chromosome and gene copy number variation allow major structural change between species and strains of Leishmania.</title>
        <authorList>
            <person name="Rogers M.B."/>
            <person name="Hilley J.D."/>
            <person name="Dickens N.J."/>
            <person name="Wilkes J."/>
            <person name="Bates P.A."/>
            <person name="Depledge D.P."/>
            <person name="Harris D."/>
            <person name="Her Y."/>
            <person name="Herzyk P."/>
            <person name="Imamura H."/>
            <person name="Otto T.D."/>
            <person name="Sanders M."/>
            <person name="Seeger K."/>
            <person name="Dujardin J.C."/>
            <person name="Berriman M."/>
            <person name="Smith D.F."/>
            <person name="Hertz-Fowler C."/>
            <person name="Mottram J.C."/>
        </authorList>
    </citation>
    <scope>NUCLEOTIDE SEQUENCE [LARGE SCALE GENOMIC DNA]</scope>
    <source>
        <strain evidence="1 2">MHOM/GT/2001/U1103</strain>
    </source>
</reference>
<name>E9AL13_LEIMU</name>
<dbReference type="Gene3D" id="3.40.630.10">
    <property type="entry name" value="Zn peptidases"/>
    <property type="match status" value="1"/>
</dbReference>
<dbReference type="Gene3D" id="3.30.70.360">
    <property type="match status" value="1"/>
</dbReference>
<dbReference type="Proteomes" id="UP000007259">
    <property type="component" value="Chromosome 7"/>
</dbReference>
<accession>E9AL13</accession>
<dbReference type="VEuPathDB" id="TriTrypDB:LmxM.07.0030"/>
<keyword evidence="2" id="KW-1185">Reference proteome</keyword>
<dbReference type="RefSeq" id="XP_003872147.1">
    <property type="nucleotide sequence ID" value="XM_003872098.1"/>
</dbReference>
<dbReference type="AlphaFoldDB" id="E9AL13"/>
<protein>
    <submittedName>
        <fullName evidence="1">Uncharacterized protein</fullName>
    </submittedName>
</protein>
<evidence type="ECO:0000313" key="1">
    <source>
        <dbReference type="EMBL" id="CBZ23616.1"/>
    </source>
</evidence>
<gene>
    <name evidence="1" type="ORF">LMXM_07_0030</name>
</gene>
<dbReference type="PhylomeDB" id="E9AL13"/>
<dbReference type="OrthoDB" id="10326577at2759"/>
<dbReference type="KEGG" id="lmi:LMXM_07_0030"/>
<sequence length="151" mass="16710">MSINVIHGGIAIKTIPVHCIFNEFCNPPHMEHVDGQKCAPGYVPNDPLPEIKEHSDADIVIKNLLSVRSLHDAEKNAFTALVRVMIGDRDTQTLGDNTEADQYALIGVPVIVYGPGSIRVANQENEFVPKKHVDDCGKKRAIHPTRKNHDM</sequence>
<organism evidence="1 2">
    <name type="scientific">Leishmania mexicana (strain MHOM/GT/2001/U1103)</name>
    <dbReference type="NCBI Taxonomy" id="929439"/>
    <lineage>
        <taxon>Eukaryota</taxon>
        <taxon>Discoba</taxon>
        <taxon>Euglenozoa</taxon>
        <taxon>Kinetoplastea</taxon>
        <taxon>Metakinetoplastina</taxon>
        <taxon>Trypanosomatida</taxon>
        <taxon>Trypanosomatidae</taxon>
        <taxon>Leishmaniinae</taxon>
        <taxon>Leishmania</taxon>
    </lineage>
</organism>
<proteinExistence type="predicted"/>
<evidence type="ECO:0000313" key="2">
    <source>
        <dbReference type="Proteomes" id="UP000007259"/>
    </source>
</evidence>
<dbReference type="GeneID" id="13446974"/>